<evidence type="ECO:0000256" key="7">
    <source>
        <dbReference type="ARBA" id="ARBA00023212"/>
    </source>
</evidence>
<evidence type="ECO:0000313" key="13">
    <source>
        <dbReference type="Proteomes" id="UP000001357"/>
    </source>
</evidence>
<dbReference type="OMA" id="HEIADVH"/>
<protein>
    <recommendedName>
        <fullName evidence="11">Myosin motor domain-containing protein</fullName>
    </recommendedName>
</protein>
<proteinExistence type="inferred from homology"/>
<evidence type="ECO:0000259" key="11">
    <source>
        <dbReference type="PROSITE" id="PS51456"/>
    </source>
</evidence>
<evidence type="ECO:0000256" key="9">
    <source>
        <dbReference type="PROSITE-ProRule" id="PRU00782"/>
    </source>
</evidence>
<dbReference type="eggNOG" id="KOG4229">
    <property type="taxonomic scope" value="Eukaryota"/>
</dbReference>
<keyword evidence="13" id="KW-1185">Reference proteome</keyword>
<keyword evidence="8" id="KW-0966">Cell projection</keyword>
<evidence type="ECO:0000256" key="1">
    <source>
        <dbReference type="ARBA" id="ARBA00004245"/>
    </source>
</evidence>
<dbReference type="InterPro" id="IPR052409">
    <property type="entry name" value="Myosin-III_kinase_activity"/>
</dbReference>
<dbReference type="CDD" id="cd00124">
    <property type="entry name" value="MYSc"/>
    <property type="match status" value="1"/>
</dbReference>
<sequence length="732" mass="82439">MSGFEQTHDLASSESLDETRLSNALEARYGADMIYTYVGDILVAVNPYRMLPLYTPAVQRKYMNMLQRSAQPPHLYAIADAAYNQMSRNATPQVAVISGESGAGKTESTKHFIRQIMEVSSRGRHPIEAKIMACNPVLEAFGNAQTVMNDNSSRFGKFVELKFNNLGQVFGASMSHYLLEKARVVSQGTGERNFHIFELLLEGTSNNLGRYHLDGYDNFRYLASRDEDKARLAQEWKEVQDAFPGIGFTTDDLECVNKIIAAILLLGQLEFKEGGNGEDAEIVDPKPLNHAAELLGVSAEKLRVGFMTNKLVLGSETIYKPLNVQKSSESRDAVSKAVYDRMFEWLVTKIDMMLCPAEARLEDTYTIGILDIFGFEDFKNNGFDQICINLANESLHKFFNTHIFASELEEYAAEGIDGASVLFTDNGEILNLFFDRPDGLFAVLDEETNFPSATDKTLMTKLEQQMERHTPFEMNKGGYAFAIQHYAGPITYQGTGLLDKNKDPLPNRMSESMTDASNPLAQLLFKPDFVKRTRGDAAGGDIDGAKSKKGKGKGKQGPKKGINTVSTGFRISLEKLMERMNRCKPHFVRCIKPNLAKAPGRFESAMVMKQLKYTGMLQTIEIRKDGYPNRPSFKQFIDTYRGAVFDFTKPMDYTSANCTRILQKAEEKQREVAAANKLTGKTAHLDKWIVAKTKVFLKYWHQDILDNFYRPMDAAAVRIQAWTRRYLAQLRF</sequence>
<dbReference type="Gene3D" id="3.40.850.10">
    <property type="entry name" value="Kinesin motor domain"/>
    <property type="match status" value="1"/>
</dbReference>
<evidence type="ECO:0000256" key="3">
    <source>
        <dbReference type="ARBA" id="ARBA00022490"/>
    </source>
</evidence>
<keyword evidence="7" id="KW-0206">Cytoskeleton</keyword>
<dbReference type="PROSITE" id="PS50096">
    <property type="entry name" value="IQ"/>
    <property type="match status" value="1"/>
</dbReference>
<dbReference type="KEGG" id="mbr:MONBRDRAFT_20283"/>
<dbReference type="GeneID" id="5889418"/>
<evidence type="ECO:0000256" key="6">
    <source>
        <dbReference type="ARBA" id="ARBA00023175"/>
    </source>
</evidence>
<dbReference type="SUPFAM" id="SSF52540">
    <property type="entry name" value="P-loop containing nucleoside triphosphate hydrolases"/>
    <property type="match status" value="1"/>
</dbReference>
<dbReference type="InParanoid" id="A9UVC3"/>
<dbReference type="InterPro" id="IPR027417">
    <property type="entry name" value="P-loop_NTPase"/>
</dbReference>
<keyword evidence="3" id="KW-0963">Cytoplasm</keyword>
<dbReference type="PANTHER" id="PTHR46256:SF5">
    <property type="entry name" value="MYOSIN-IIIB-LIKE"/>
    <property type="match status" value="1"/>
</dbReference>
<evidence type="ECO:0000313" key="12">
    <source>
        <dbReference type="EMBL" id="EDQ90868.1"/>
    </source>
</evidence>
<dbReference type="GO" id="GO:0007015">
    <property type="term" value="P:actin filament organization"/>
    <property type="evidence" value="ECO:0000318"/>
    <property type="project" value="GO_Central"/>
</dbReference>
<feature type="region of interest" description="Disordered" evidence="10">
    <location>
        <begin position="536"/>
        <end position="564"/>
    </location>
</feature>
<feature type="non-terminal residue" evidence="12">
    <location>
        <position position="732"/>
    </location>
</feature>
<reference evidence="12 13" key="1">
    <citation type="journal article" date="2008" name="Nature">
        <title>The genome of the choanoflagellate Monosiga brevicollis and the origin of metazoans.</title>
        <authorList>
            <consortium name="JGI Sequencing"/>
            <person name="King N."/>
            <person name="Westbrook M.J."/>
            <person name="Young S.L."/>
            <person name="Kuo A."/>
            <person name="Abedin M."/>
            <person name="Chapman J."/>
            <person name="Fairclough S."/>
            <person name="Hellsten U."/>
            <person name="Isogai Y."/>
            <person name="Letunic I."/>
            <person name="Marr M."/>
            <person name="Pincus D."/>
            <person name="Putnam N."/>
            <person name="Rokas A."/>
            <person name="Wright K.J."/>
            <person name="Zuzow R."/>
            <person name="Dirks W."/>
            <person name="Good M."/>
            <person name="Goodstein D."/>
            <person name="Lemons D."/>
            <person name="Li W."/>
            <person name="Lyons J.B."/>
            <person name="Morris A."/>
            <person name="Nichols S."/>
            <person name="Richter D.J."/>
            <person name="Salamov A."/>
            <person name="Bork P."/>
            <person name="Lim W.A."/>
            <person name="Manning G."/>
            <person name="Miller W.T."/>
            <person name="McGinnis W."/>
            <person name="Shapiro H."/>
            <person name="Tjian R."/>
            <person name="Grigoriev I.V."/>
            <person name="Rokhsar D."/>
        </authorList>
    </citation>
    <scope>NUCLEOTIDE SEQUENCE [LARGE SCALE GENOMIC DNA]</scope>
    <source>
        <strain evidence="13">MX1 / ATCC 50154</strain>
    </source>
</reference>
<dbReference type="EMBL" id="CH991546">
    <property type="protein sequence ID" value="EDQ90868.1"/>
    <property type="molecule type" value="Genomic_DNA"/>
</dbReference>
<dbReference type="AlphaFoldDB" id="A9UVC3"/>
<organism evidence="12 13">
    <name type="scientific">Monosiga brevicollis</name>
    <name type="common">Choanoflagellate</name>
    <dbReference type="NCBI Taxonomy" id="81824"/>
    <lineage>
        <taxon>Eukaryota</taxon>
        <taxon>Choanoflagellata</taxon>
        <taxon>Craspedida</taxon>
        <taxon>Salpingoecidae</taxon>
        <taxon>Monosiga</taxon>
    </lineage>
</organism>
<evidence type="ECO:0000256" key="10">
    <source>
        <dbReference type="SAM" id="MobiDB-lite"/>
    </source>
</evidence>
<dbReference type="PROSITE" id="PS51456">
    <property type="entry name" value="MYOSIN_MOTOR"/>
    <property type="match status" value="1"/>
</dbReference>
<dbReference type="InterPro" id="IPR001609">
    <property type="entry name" value="Myosin_head_motor_dom-like"/>
</dbReference>
<dbReference type="GO" id="GO:0005737">
    <property type="term" value="C:cytoplasm"/>
    <property type="evidence" value="ECO:0000318"/>
    <property type="project" value="GO_Central"/>
</dbReference>
<evidence type="ECO:0000256" key="5">
    <source>
        <dbReference type="ARBA" id="ARBA00023123"/>
    </source>
</evidence>
<feature type="binding site" evidence="9">
    <location>
        <begin position="99"/>
        <end position="106"/>
    </location>
    <ligand>
        <name>ATP</name>
        <dbReference type="ChEBI" id="CHEBI:30616"/>
    </ligand>
</feature>
<evidence type="ECO:0000256" key="2">
    <source>
        <dbReference type="ARBA" id="ARBA00004316"/>
    </source>
</evidence>
<keyword evidence="6 9" id="KW-0505">Motor protein</keyword>
<dbReference type="Gene3D" id="1.20.58.530">
    <property type="match status" value="1"/>
</dbReference>
<dbReference type="Pfam" id="PF00063">
    <property type="entry name" value="Myosin_head"/>
    <property type="match status" value="1"/>
</dbReference>
<dbReference type="Gene3D" id="1.20.5.4820">
    <property type="match status" value="1"/>
</dbReference>
<feature type="compositionally biased region" description="Basic residues" evidence="10">
    <location>
        <begin position="547"/>
        <end position="558"/>
    </location>
</feature>
<dbReference type="PANTHER" id="PTHR46256">
    <property type="entry name" value="AGAP011099-PA"/>
    <property type="match status" value="1"/>
</dbReference>
<dbReference type="GO" id="GO:0005524">
    <property type="term" value="F:ATP binding"/>
    <property type="evidence" value="ECO:0007669"/>
    <property type="project" value="UniProtKB-UniRule"/>
</dbReference>
<gene>
    <name evidence="12" type="ORF">MONBRDRAFT_20283</name>
</gene>
<keyword evidence="4" id="KW-0677">Repeat</keyword>
<dbReference type="GO" id="GO:0051015">
    <property type="term" value="F:actin filament binding"/>
    <property type="evidence" value="ECO:0000318"/>
    <property type="project" value="GO_Central"/>
</dbReference>
<keyword evidence="9" id="KW-0067">ATP-binding</keyword>
<dbReference type="GO" id="GO:0015629">
    <property type="term" value="C:actin cytoskeleton"/>
    <property type="evidence" value="ECO:0000318"/>
    <property type="project" value="GO_Central"/>
</dbReference>
<keyword evidence="9" id="KW-0547">Nucleotide-binding</keyword>
<dbReference type="PRINTS" id="PR00193">
    <property type="entry name" value="MYOSINHEAVY"/>
</dbReference>
<accession>A9UVC3</accession>
<dbReference type="GO" id="GO:0042995">
    <property type="term" value="C:cell projection"/>
    <property type="evidence" value="ECO:0007669"/>
    <property type="project" value="UniProtKB-SubCell"/>
</dbReference>
<dbReference type="Gene3D" id="1.10.10.820">
    <property type="match status" value="1"/>
</dbReference>
<feature type="domain" description="Myosin motor" evidence="11">
    <location>
        <begin position="5"/>
        <end position="713"/>
    </location>
</feature>
<evidence type="ECO:0000256" key="8">
    <source>
        <dbReference type="ARBA" id="ARBA00023273"/>
    </source>
</evidence>
<comment type="similarity">
    <text evidence="9">Belongs to the TRAFAC class myosin-kinesin ATPase superfamily. Myosin family.</text>
</comment>
<dbReference type="GO" id="GO:0016020">
    <property type="term" value="C:membrane"/>
    <property type="evidence" value="ECO:0000318"/>
    <property type="project" value="GO_Central"/>
</dbReference>
<feature type="region of interest" description="Actin-binding" evidence="9">
    <location>
        <begin position="573"/>
        <end position="595"/>
    </location>
</feature>
<keyword evidence="5 9" id="KW-0518">Myosin</keyword>
<dbReference type="SMART" id="SM00242">
    <property type="entry name" value="MYSc"/>
    <property type="match status" value="1"/>
</dbReference>
<dbReference type="RefSeq" id="XP_001744165.1">
    <property type="nucleotide sequence ID" value="XM_001744113.1"/>
</dbReference>
<dbReference type="GO" id="GO:0016459">
    <property type="term" value="C:myosin complex"/>
    <property type="evidence" value="ECO:0007669"/>
    <property type="project" value="UniProtKB-KW"/>
</dbReference>
<dbReference type="GO" id="GO:0000146">
    <property type="term" value="F:microfilament motor activity"/>
    <property type="evidence" value="ECO:0000318"/>
    <property type="project" value="GO_Central"/>
</dbReference>
<dbReference type="Proteomes" id="UP000001357">
    <property type="component" value="Unassembled WGS sequence"/>
</dbReference>
<dbReference type="Gene3D" id="1.20.120.720">
    <property type="entry name" value="Myosin VI head, motor domain, U50 subdomain"/>
    <property type="match status" value="1"/>
</dbReference>
<keyword evidence="9" id="KW-0009">Actin-binding</keyword>
<dbReference type="STRING" id="81824.A9UVC3"/>
<dbReference type="InterPro" id="IPR036961">
    <property type="entry name" value="Kinesin_motor_dom_sf"/>
</dbReference>
<comment type="subcellular location">
    <subcellularLocation>
        <location evidence="2">Cell projection</location>
    </subcellularLocation>
    <subcellularLocation>
        <location evidence="1">Cytoplasm</location>
        <location evidence="1">Cytoskeleton</location>
    </subcellularLocation>
</comment>
<evidence type="ECO:0000256" key="4">
    <source>
        <dbReference type="ARBA" id="ARBA00022737"/>
    </source>
</evidence>
<name>A9UVC3_MONBE</name>